<evidence type="ECO:0000313" key="2">
    <source>
        <dbReference type="Proteomes" id="UP000250462"/>
    </source>
</evidence>
<evidence type="ECO:0000313" key="1">
    <source>
        <dbReference type="EMBL" id="RAW09354.1"/>
    </source>
</evidence>
<dbReference type="Proteomes" id="UP000250462">
    <property type="component" value="Unassembled WGS sequence"/>
</dbReference>
<evidence type="ECO:0008006" key="3">
    <source>
        <dbReference type="Google" id="ProtNLM"/>
    </source>
</evidence>
<protein>
    <recommendedName>
        <fullName evidence="3">Histidine phosphatase family protein</fullName>
    </recommendedName>
</protein>
<proteinExistence type="predicted"/>
<dbReference type="RefSeq" id="WP_112260409.1">
    <property type="nucleotide sequence ID" value="NZ_QMIG01000045.1"/>
</dbReference>
<gene>
    <name evidence="1" type="ORF">DPM12_21505</name>
</gene>
<name>A0A329QAK9_9ACTN</name>
<dbReference type="SMART" id="SM00855">
    <property type="entry name" value="PGAM"/>
    <property type="match status" value="1"/>
</dbReference>
<reference evidence="1 2" key="1">
    <citation type="submission" date="2018-06" db="EMBL/GenBank/DDBJ databases">
        <title>Phytoactinopolyspora halophila sp. nov., a novel halophilic actinomycete isolated from a saline soil in China.</title>
        <authorList>
            <person name="Tang S.-K."/>
        </authorList>
    </citation>
    <scope>NUCLEOTIDE SEQUENCE [LARGE SCALE GENOMIC DNA]</scope>
    <source>
        <strain evidence="1 2">YIM 96934</strain>
    </source>
</reference>
<dbReference type="OrthoDB" id="152396at2"/>
<dbReference type="EMBL" id="QMIG01000045">
    <property type="protein sequence ID" value="RAW09354.1"/>
    <property type="molecule type" value="Genomic_DNA"/>
</dbReference>
<sequence length="227" mass="23754">MSDTSSARVILLRHGEVTSHKGDVPVTQRGLNAARHAGKSIGAGRTGPITVLYGGTRRTRETAEQIVEGVGDPGRVSGPANAFALRNPDVYVCGVRVDMVSSAAALAAQVPGLDEHDAGAHPFFAEFIPAPDRIGWWLSLPDPPGENADAVADRVAAFARSTADPGPLRGSLVVGVTHSPVIRSILRRSSGHDPGEPAYVTGAELVVRRDGSMTIHQYDPAGDEEAT</sequence>
<accession>A0A329QAK9</accession>
<comment type="caution">
    <text evidence="1">The sequence shown here is derived from an EMBL/GenBank/DDBJ whole genome shotgun (WGS) entry which is preliminary data.</text>
</comment>
<dbReference type="Pfam" id="PF00300">
    <property type="entry name" value="His_Phos_1"/>
    <property type="match status" value="2"/>
</dbReference>
<dbReference type="AlphaFoldDB" id="A0A329QAK9"/>
<organism evidence="1 2">
    <name type="scientific">Phytoactinopolyspora halophila</name>
    <dbReference type="NCBI Taxonomy" id="1981511"/>
    <lineage>
        <taxon>Bacteria</taxon>
        <taxon>Bacillati</taxon>
        <taxon>Actinomycetota</taxon>
        <taxon>Actinomycetes</taxon>
        <taxon>Jiangellales</taxon>
        <taxon>Jiangellaceae</taxon>
        <taxon>Phytoactinopolyspora</taxon>
    </lineage>
</organism>
<dbReference type="InterPro" id="IPR029033">
    <property type="entry name" value="His_PPase_superfam"/>
</dbReference>
<dbReference type="Gene3D" id="3.40.50.1240">
    <property type="entry name" value="Phosphoglycerate mutase-like"/>
    <property type="match status" value="1"/>
</dbReference>
<dbReference type="InterPro" id="IPR013078">
    <property type="entry name" value="His_Pase_superF_clade-1"/>
</dbReference>
<keyword evidence="2" id="KW-1185">Reference proteome</keyword>
<dbReference type="SUPFAM" id="SSF53254">
    <property type="entry name" value="Phosphoglycerate mutase-like"/>
    <property type="match status" value="1"/>
</dbReference>